<feature type="domain" description="MobA-like NTP transferase" evidence="1">
    <location>
        <begin position="2"/>
        <end position="125"/>
    </location>
</feature>
<dbReference type="STRING" id="999630.TUZN_1429"/>
<dbReference type="eggNOG" id="arCOG01872">
    <property type="taxonomic scope" value="Archaea"/>
</dbReference>
<evidence type="ECO:0000313" key="2">
    <source>
        <dbReference type="EMBL" id="AEA12902.1"/>
    </source>
</evidence>
<keyword evidence="3" id="KW-1185">Reference proteome</keyword>
<dbReference type="KEGG" id="tuz:TUZN_1429"/>
<accession>F2L1P6</accession>
<gene>
    <name evidence="2" type="ordered locus">TUZN_1429</name>
</gene>
<name>F2L1P6_THEU7</name>
<dbReference type="EMBL" id="CP002590">
    <property type="protein sequence ID" value="AEA12902.1"/>
    <property type="molecule type" value="Genomic_DNA"/>
</dbReference>
<proteinExistence type="predicted"/>
<protein>
    <submittedName>
        <fullName evidence="2">Molybdopterin-guanine dinucleotide biosynthesis protein A</fullName>
    </submittedName>
</protein>
<organism evidence="2 3">
    <name type="scientific">Thermoproteus uzoniensis (strain 768-20)</name>
    <dbReference type="NCBI Taxonomy" id="999630"/>
    <lineage>
        <taxon>Archaea</taxon>
        <taxon>Thermoproteota</taxon>
        <taxon>Thermoprotei</taxon>
        <taxon>Thermoproteales</taxon>
        <taxon>Thermoproteaceae</taxon>
        <taxon>Thermoproteus</taxon>
    </lineage>
</organism>
<reference evidence="2 3" key="1">
    <citation type="journal article" date="2011" name="J. Bacteriol.">
        <title>Complete genome sequence of the thermoacidophilic crenarchaeon Thermoproteus uzoniensis 768-20.</title>
        <authorList>
            <person name="Mardanov A.V."/>
            <person name="Gumerov V.M."/>
            <person name="Beletsky A.V."/>
            <person name="Prokofeva M.I."/>
            <person name="Bonch-Osmolovskaya E.A."/>
            <person name="Ravin N.V."/>
            <person name="Skryabin K.G."/>
        </authorList>
    </citation>
    <scope>NUCLEOTIDE SEQUENCE [LARGE SCALE GENOMIC DNA]</scope>
    <source>
        <strain evidence="2 3">768-20</strain>
    </source>
</reference>
<dbReference type="Pfam" id="PF12804">
    <property type="entry name" value="NTP_transf_3"/>
    <property type="match status" value="1"/>
</dbReference>
<evidence type="ECO:0000259" key="1">
    <source>
        <dbReference type="Pfam" id="PF12804"/>
    </source>
</evidence>
<dbReference type="AlphaFoldDB" id="F2L1P6"/>
<dbReference type="Proteomes" id="UP000008138">
    <property type="component" value="Chromosome"/>
</dbReference>
<dbReference type="GO" id="GO:0016779">
    <property type="term" value="F:nucleotidyltransferase activity"/>
    <property type="evidence" value="ECO:0007669"/>
    <property type="project" value="UniProtKB-ARBA"/>
</dbReference>
<dbReference type="Gene3D" id="3.90.550.10">
    <property type="entry name" value="Spore Coat Polysaccharide Biosynthesis Protein SpsA, Chain A"/>
    <property type="match status" value="1"/>
</dbReference>
<dbReference type="HOGENOM" id="CLU_1044361_0_0_2"/>
<reference key="2">
    <citation type="submission" date="2011-03" db="EMBL/GenBank/DDBJ databases">
        <title>Complete genome sequence of the thermoacidophilic crenarchaeon Thermoproteus uzoniensis 768-20.</title>
        <authorList>
            <person name="Mardanov A.V."/>
            <person name="Gumerov V.M."/>
            <person name="Beletsky A.V."/>
            <person name="Prokofeva M.I."/>
            <person name="Bonch-Osmolovskaya E.A."/>
            <person name="Ravin N.V."/>
            <person name="Skryabin K.G."/>
        </authorList>
    </citation>
    <scope>NUCLEOTIDE SEQUENCE</scope>
    <source>
        <strain>768-20</strain>
    </source>
</reference>
<evidence type="ECO:0000313" key="3">
    <source>
        <dbReference type="Proteomes" id="UP000008138"/>
    </source>
</evidence>
<dbReference type="InterPro" id="IPR025877">
    <property type="entry name" value="MobA-like_NTP_Trfase"/>
</dbReference>
<sequence>MDKCTYPVGGRPMIEAVAEAARGFVDEIYVAPGRNKVSGYPTVEDSPGLSGPIAAVVSAAFRFDDTLLFAPCDVPYISPRAFGELLKAAGTAVYVAPNGLVESHIFKAEAGELRRMADMLSRRGGRLDDVFRLSRTATYLSAVRHGISRRELHNVNFREDLEPPAEWVGDVFDDDLRLEWDPPLAGYLATGSAEFLWRELRAYLEAGLYSMAAHVLEDLAEANRRLAPAARALKELVGIRKSA</sequence>
<dbReference type="InterPro" id="IPR029044">
    <property type="entry name" value="Nucleotide-diphossugar_trans"/>
</dbReference>
<dbReference type="SUPFAM" id="SSF53448">
    <property type="entry name" value="Nucleotide-diphospho-sugar transferases"/>
    <property type="match status" value="1"/>
</dbReference>